<dbReference type="InterPro" id="IPR045749">
    <property type="entry name" value="DUF6090"/>
</dbReference>
<protein>
    <submittedName>
        <fullName evidence="2">DUF6090 family protein</fullName>
    </submittedName>
</protein>
<dbReference type="EMBL" id="JBAWKB010000001">
    <property type="protein sequence ID" value="MFH6770731.1"/>
    <property type="molecule type" value="Genomic_DNA"/>
</dbReference>
<proteinExistence type="predicted"/>
<accession>A0ABW7MV78</accession>
<evidence type="ECO:0000313" key="2">
    <source>
        <dbReference type="EMBL" id="MFH6770731.1"/>
    </source>
</evidence>
<gene>
    <name evidence="2" type="ORF">V8G58_02205</name>
</gene>
<dbReference type="Proteomes" id="UP001610100">
    <property type="component" value="Unassembled WGS sequence"/>
</dbReference>
<comment type="caution">
    <text evidence="2">The sequence shown here is derived from an EMBL/GenBank/DDBJ whole genome shotgun (WGS) entry which is preliminary data.</text>
</comment>
<keyword evidence="1" id="KW-0472">Membrane</keyword>
<evidence type="ECO:0000313" key="3">
    <source>
        <dbReference type="Proteomes" id="UP001610100"/>
    </source>
</evidence>
<feature type="transmembrane region" description="Helical" evidence="1">
    <location>
        <begin position="21"/>
        <end position="40"/>
    </location>
</feature>
<dbReference type="Pfam" id="PF19578">
    <property type="entry name" value="DUF6090"/>
    <property type="match status" value="1"/>
</dbReference>
<name>A0ABW7MV78_9FLAO</name>
<organism evidence="2 3">
    <name type="scientific">Gaetbulibacter aestuarii</name>
    <dbReference type="NCBI Taxonomy" id="1502358"/>
    <lineage>
        <taxon>Bacteria</taxon>
        <taxon>Pseudomonadati</taxon>
        <taxon>Bacteroidota</taxon>
        <taxon>Flavobacteriia</taxon>
        <taxon>Flavobacteriales</taxon>
        <taxon>Flavobacteriaceae</taxon>
        <taxon>Gaetbulibacter</taxon>
    </lineage>
</organism>
<reference evidence="2 3" key="1">
    <citation type="submission" date="2024-02" db="EMBL/GenBank/DDBJ databases">
        <title>A Gaetbulibacter species isolated from tidal flats and genomic insights of their niches.</title>
        <authorList>
            <person name="Ye Y."/>
        </authorList>
    </citation>
    <scope>NUCLEOTIDE SEQUENCE [LARGE SCALE GENOMIC DNA]</scope>
    <source>
        <strain evidence="2 3">KYW382</strain>
    </source>
</reference>
<keyword evidence="1" id="KW-0812">Transmembrane</keyword>
<sequence length="252" mass="28649">MIKFFRNIRQKLLRENKTMSYLKYATGEIILVVIGILIALQVNNWNEHQKEKATEQKVLKALLKEFQGNQKGLDQAIKTSNSNLKATVEIGKYTGPQLPDYNGKELNHLIADAFAGMPKVTPSLGTLLEVINSGKLGVISNRNLRSELSSFESVLDNVHSQENFVILQGNNAAQFFFEEGNFRNHLNTLNFDLSGMSPSKFPPNNFLFLENPQFENYLYLYMATLDNLEKNSYSPLKAKQDKIIQLIESEIK</sequence>
<keyword evidence="3" id="KW-1185">Reference proteome</keyword>
<evidence type="ECO:0000256" key="1">
    <source>
        <dbReference type="SAM" id="Phobius"/>
    </source>
</evidence>
<dbReference type="RefSeq" id="WP_344739212.1">
    <property type="nucleotide sequence ID" value="NZ_BAABAY010000001.1"/>
</dbReference>
<keyword evidence="1" id="KW-1133">Transmembrane helix</keyword>